<protein>
    <submittedName>
        <fullName evidence="1">Uncharacterized protein</fullName>
    </submittedName>
</protein>
<keyword evidence="2" id="KW-1185">Reference proteome</keyword>
<evidence type="ECO:0000313" key="1">
    <source>
        <dbReference type="EMBL" id="CUI15281.1"/>
    </source>
</evidence>
<dbReference type="EMBL" id="CYKH01001966">
    <property type="protein sequence ID" value="CUI15281.1"/>
    <property type="molecule type" value="Genomic_DNA"/>
</dbReference>
<name>A0A0S4KNS3_BODSA</name>
<proteinExistence type="predicted"/>
<dbReference type="Proteomes" id="UP000051952">
    <property type="component" value="Unassembled WGS sequence"/>
</dbReference>
<organism evidence="1 2">
    <name type="scientific">Bodo saltans</name>
    <name type="common">Flagellated protozoan</name>
    <dbReference type="NCBI Taxonomy" id="75058"/>
    <lineage>
        <taxon>Eukaryota</taxon>
        <taxon>Discoba</taxon>
        <taxon>Euglenozoa</taxon>
        <taxon>Kinetoplastea</taxon>
        <taxon>Metakinetoplastina</taxon>
        <taxon>Eubodonida</taxon>
        <taxon>Bodonidae</taxon>
        <taxon>Bodo</taxon>
    </lineage>
</organism>
<dbReference type="VEuPathDB" id="TriTrypDB:BSAL_33995"/>
<dbReference type="AlphaFoldDB" id="A0A0S4KNS3"/>
<feature type="non-terminal residue" evidence="1">
    <location>
        <position position="93"/>
    </location>
</feature>
<gene>
    <name evidence="1" type="ORF">BSAL_33995</name>
</gene>
<evidence type="ECO:0000313" key="2">
    <source>
        <dbReference type="Proteomes" id="UP000051952"/>
    </source>
</evidence>
<sequence>MFLDNIALFLLSLGRLRLTYPHTMRHTTIISIVVLACTMHRAVGLCLSDNSSGFPLPTVVNSAGVEICPAGFHCPGFNPMDNATFPVYCVPTP</sequence>
<reference evidence="2" key="1">
    <citation type="submission" date="2015-09" db="EMBL/GenBank/DDBJ databases">
        <authorList>
            <consortium name="Pathogen Informatics"/>
        </authorList>
    </citation>
    <scope>NUCLEOTIDE SEQUENCE [LARGE SCALE GENOMIC DNA]</scope>
    <source>
        <strain evidence="2">Lake Konstanz</strain>
    </source>
</reference>
<accession>A0A0S4KNS3</accession>